<feature type="region of interest" description="Disordered" evidence="1">
    <location>
        <begin position="58"/>
        <end position="124"/>
    </location>
</feature>
<dbReference type="AlphaFoldDB" id="A0A0A2VIA7"/>
<dbReference type="Proteomes" id="UP000030106">
    <property type="component" value="Unassembled WGS sequence"/>
</dbReference>
<feature type="region of interest" description="Disordered" evidence="1">
    <location>
        <begin position="158"/>
        <end position="189"/>
    </location>
</feature>
<organism evidence="2 3">
    <name type="scientific">Beauveria bassiana D1-5</name>
    <dbReference type="NCBI Taxonomy" id="1245745"/>
    <lineage>
        <taxon>Eukaryota</taxon>
        <taxon>Fungi</taxon>
        <taxon>Dikarya</taxon>
        <taxon>Ascomycota</taxon>
        <taxon>Pezizomycotina</taxon>
        <taxon>Sordariomycetes</taxon>
        <taxon>Hypocreomycetidae</taxon>
        <taxon>Hypocreales</taxon>
        <taxon>Cordycipitaceae</taxon>
        <taxon>Beauveria</taxon>
    </lineage>
</organism>
<evidence type="ECO:0000256" key="1">
    <source>
        <dbReference type="SAM" id="MobiDB-lite"/>
    </source>
</evidence>
<dbReference type="OrthoDB" id="5350396at2759"/>
<name>A0A0A2VIA7_BEABA</name>
<feature type="region of interest" description="Disordered" evidence="1">
    <location>
        <begin position="618"/>
        <end position="639"/>
    </location>
</feature>
<proteinExistence type="predicted"/>
<dbReference type="EMBL" id="ANFO01000705">
    <property type="protein sequence ID" value="KGQ07323.1"/>
    <property type="molecule type" value="Genomic_DNA"/>
</dbReference>
<dbReference type="eggNOG" id="ENOG502SAE9">
    <property type="taxonomic scope" value="Eukaryota"/>
</dbReference>
<feature type="compositionally biased region" description="Low complexity" evidence="1">
    <location>
        <begin position="82"/>
        <end position="113"/>
    </location>
</feature>
<feature type="compositionally biased region" description="Basic and acidic residues" evidence="1">
    <location>
        <begin position="164"/>
        <end position="173"/>
    </location>
</feature>
<protein>
    <submittedName>
        <fullName evidence="2">Uncharacterized protein</fullName>
    </submittedName>
</protein>
<comment type="caution">
    <text evidence="2">The sequence shown here is derived from an EMBL/GenBank/DDBJ whole genome shotgun (WGS) entry which is preliminary data.</text>
</comment>
<dbReference type="HOGENOM" id="CLU_016938_1_0_1"/>
<sequence length="658" mass="72916">MYRAAHSHVEVRRSSRAISVFAAPVAELVSVLVLELQWATQLGSHKRPLSYIFRMASSPLSRPQTPPNRVKEIAASDDDGSDSSFSDSSLEDLSTLLGGSRPHPTTAAAAASSRPQLLATPSRASKRAALHRSPLAGIPKHRFDLKALAKDARRDTALQASELRASEPVRDGTARPLPSTPAAASIPQSHSALSDFVASEKRSDAHKILRTVQRADPGHQELRYCFFKPHLDGPAAASSPPPAATQGHWSLLTKGNQRVREQNLVSGLLFNVVGSQGGMPDDIFLWVLDEICTAKSVVARTELCNLIVICPEQIASLFTPDCLKSVWERLGARDLSMDRGEISVSKVSEDVYKGHDWAPLLSVMLLLKDTSSNLPVETRKYAPQILLRMAMDRLIISNVHLNNQFEDAFKAIIDTIPSKEWDAFCHDTCALLLGNFSSQCIRINALLSLPTSSRRAHDLRRRLAATFLFHDASLARRAPDESVTLQSIIDRLAAPAFQVGPRTEFAELRAAILILDMAVDDGSVLAFGPDDVDAEDRFNARVDELAARLNDIWRRTNDTGMKLARTETKSVVEWVQKRVTHTVRTRRKQARSIFDLPGQEKRRDLPRQQEFMKSFFRNKLPSPKPALKQESAPPLKSQLELQTDPEDIFMDCIVARGR</sequence>
<accession>A0A0A2VIA7</accession>
<evidence type="ECO:0000313" key="2">
    <source>
        <dbReference type="EMBL" id="KGQ07323.1"/>
    </source>
</evidence>
<dbReference type="STRING" id="1245745.A0A0A2VIA7"/>
<evidence type="ECO:0000313" key="3">
    <source>
        <dbReference type="Proteomes" id="UP000030106"/>
    </source>
</evidence>
<gene>
    <name evidence="2" type="ORF">BBAD15_g7377</name>
</gene>
<reference evidence="2 3" key="1">
    <citation type="submission" date="2012-10" db="EMBL/GenBank/DDBJ databases">
        <title>Genome sequencing and analysis of entomopathogenic fungi Beauveria bassiana D1-5.</title>
        <authorList>
            <person name="Li Q."/>
            <person name="Wang L."/>
            <person name="Zhang Z."/>
            <person name="Wang Q."/>
            <person name="Ren J."/>
            <person name="Wang M."/>
            <person name="Xu W."/>
            <person name="Wang J."/>
            <person name="Lu Y."/>
            <person name="Du Q."/>
            <person name="Sun Z."/>
        </authorList>
    </citation>
    <scope>NUCLEOTIDE SEQUENCE [LARGE SCALE GENOMIC DNA]</scope>
    <source>
        <strain evidence="2 3">D1-5</strain>
    </source>
</reference>